<evidence type="ECO:0000313" key="2">
    <source>
        <dbReference type="Proteomes" id="UP000660885"/>
    </source>
</evidence>
<accession>A0ABS1U0E8</accession>
<name>A0ABS1U0E8_9PROT</name>
<organism evidence="1 2">
    <name type="scientific">Belnapia arida</name>
    <dbReference type="NCBI Taxonomy" id="2804533"/>
    <lineage>
        <taxon>Bacteria</taxon>
        <taxon>Pseudomonadati</taxon>
        <taxon>Pseudomonadota</taxon>
        <taxon>Alphaproteobacteria</taxon>
        <taxon>Acetobacterales</taxon>
        <taxon>Roseomonadaceae</taxon>
        <taxon>Belnapia</taxon>
    </lineage>
</organism>
<reference evidence="1 2" key="1">
    <citation type="submission" date="2021-01" db="EMBL/GenBank/DDBJ databases">
        <title>Belnapia mucosa sp. nov. and Belnapia arida sp. nov., isolated from the Tabernas Desert (Almeria, Spain).</title>
        <authorList>
            <person name="Molina-Menor E."/>
            <person name="Vidal-Verdu A."/>
            <person name="Calonge A."/>
            <person name="Satari L."/>
            <person name="Pereto J."/>
            <person name="Porcar M."/>
        </authorList>
    </citation>
    <scope>NUCLEOTIDE SEQUENCE [LARGE SCALE GENOMIC DNA]</scope>
    <source>
        <strain evidence="1 2">T18</strain>
    </source>
</reference>
<proteinExistence type="predicted"/>
<gene>
    <name evidence="1" type="ORF">JMJ56_02105</name>
</gene>
<evidence type="ECO:0000313" key="1">
    <source>
        <dbReference type="EMBL" id="MBL6076781.1"/>
    </source>
</evidence>
<dbReference type="EMBL" id="JAETWB010000001">
    <property type="protein sequence ID" value="MBL6076781.1"/>
    <property type="molecule type" value="Genomic_DNA"/>
</dbReference>
<sequence length="66" mass="7113">MEPDQVTIEAITRWGGIVLPNKAARIGLADNAALIAELEALRGTMGFEEEPSGFDAALRDCKEPSR</sequence>
<protein>
    <submittedName>
        <fullName evidence="1">Uncharacterized protein</fullName>
    </submittedName>
</protein>
<comment type="caution">
    <text evidence="1">The sequence shown here is derived from an EMBL/GenBank/DDBJ whole genome shotgun (WGS) entry which is preliminary data.</text>
</comment>
<dbReference type="Proteomes" id="UP000660885">
    <property type="component" value="Unassembled WGS sequence"/>
</dbReference>
<keyword evidence="2" id="KW-1185">Reference proteome</keyword>
<dbReference type="RefSeq" id="WP_202829948.1">
    <property type="nucleotide sequence ID" value="NZ_JAETWB010000001.1"/>
</dbReference>